<protein>
    <submittedName>
        <fullName evidence="2">Uncharacterized protein</fullName>
    </submittedName>
</protein>
<accession>A0A2R5GU90</accession>
<proteinExistence type="predicted"/>
<dbReference type="EMBL" id="BEYU01000172">
    <property type="protein sequence ID" value="GBG33889.1"/>
    <property type="molecule type" value="Genomic_DNA"/>
</dbReference>
<keyword evidence="1" id="KW-1133">Transmembrane helix</keyword>
<reference evidence="2 3" key="1">
    <citation type="submission" date="2017-12" db="EMBL/GenBank/DDBJ databases">
        <title>Sequencing, de novo assembly and annotation of complete genome of a new Thraustochytrid species, strain FCC1311.</title>
        <authorList>
            <person name="Sedici K."/>
            <person name="Godart F."/>
            <person name="Aiese Cigliano R."/>
            <person name="Sanseverino W."/>
            <person name="Barakat M."/>
            <person name="Ortet P."/>
            <person name="Marechal E."/>
            <person name="Cagnac O."/>
            <person name="Amato A."/>
        </authorList>
    </citation>
    <scope>NUCLEOTIDE SEQUENCE [LARGE SCALE GENOMIC DNA]</scope>
</reference>
<name>A0A2R5GU90_9STRA</name>
<dbReference type="AlphaFoldDB" id="A0A2R5GU90"/>
<comment type="caution">
    <text evidence="2">The sequence shown here is derived from an EMBL/GenBank/DDBJ whole genome shotgun (WGS) entry which is preliminary data.</text>
</comment>
<sequence>MSRELVEVQRLEGVDLSVTIAQCQERIFAVLQSSSSIVSTFDFDDVMGEYIHTSDAFSATFDLQAATALACVPSRADIVLVLHDPKEQGDGSALSILRAPIDSSMHWSVDDLQVPANASGSALVTTETPDERVWAFVGFPESLEVFVYEVLFTTNLNGETQGILDLYNVLVSPAAATSMGCLLQAQSSWVAAATSCDAASTGWYFFHFNETQEDWAISGSSESVMYVLEEANGDDVQGELVIDGSANAVVVGVPLALDGDGVLAIFDPVDDVIHDFEVLDGAATLRGQGLVGSLHPQVRGAGQRFAGHLALYAERLLVGSASAPWRLWTFERTDSTLMADWTPVASLTGLGVQDITSVEIGRDSEWIVGAWLPDQGLWTRKVGALVIYTTTATGEDVTHAAQYPKVDFKLAVAISLVSLVVSTLLVYMIWRCKYPRLGRARYAASESGFTGLDKDTVSTWSLSSSQTTISDFESADTDMQSLASDKEGN</sequence>
<organism evidence="2 3">
    <name type="scientific">Hondaea fermentalgiana</name>
    <dbReference type="NCBI Taxonomy" id="2315210"/>
    <lineage>
        <taxon>Eukaryota</taxon>
        <taxon>Sar</taxon>
        <taxon>Stramenopiles</taxon>
        <taxon>Bigyra</taxon>
        <taxon>Labyrinthulomycetes</taxon>
        <taxon>Thraustochytrida</taxon>
        <taxon>Thraustochytriidae</taxon>
        <taxon>Hondaea</taxon>
    </lineage>
</organism>
<feature type="transmembrane region" description="Helical" evidence="1">
    <location>
        <begin position="410"/>
        <end position="430"/>
    </location>
</feature>
<gene>
    <name evidence="2" type="ORF">FCC1311_101122</name>
</gene>
<keyword evidence="3" id="KW-1185">Reference proteome</keyword>
<dbReference type="InParanoid" id="A0A2R5GU90"/>
<evidence type="ECO:0000313" key="3">
    <source>
        <dbReference type="Proteomes" id="UP000241890"/>
    </source>
</evidence>
<keyword evidence="1" id="KW-0812">Transmembrane</keyword>
<dbReference type="Proteomes" id="UP000241890">
    <property type="component" value="Unassembled WGS sequence"/>
</dbReference>
<evidence type="ECO:0000313" key="2">
    <source>
        <dbReference type="EMBL" id="GBG33889.1"/>
    </source>
</evidence>
<keyword evidence="1" id="KW-0472">Membrane</keyword>
<evidence type="ECO:0000256" key="1">
    <source>
        <dbReference type="SAM" id="Phobius"/>
    </source>
</evidence>